<comment type="caution">
    <text evidence="5">The sequence shown here is derived from an EMBL/GenBank/DDBJ whole genome shotgun (WGS) entry which is preliminary data.</text>
</comment>
<dbReference type="InterPro" id="IPR044560">
    <property type="entry name" value="MOase"/>
</dbReference>
<sequence>MMVGIRTSATVPALIILVCIVPYLVYAYTPSTSRFHHLTPKISSPTVHFPTVIRLLSTMAAVLQQEEVVIVGAGIAGLATSLALHRLGIRSLVLESAPSLRVTGFALVTWTNAWRALDALGLGDALRQQHQRIYGVVHASTITEQTSAEVPFSGKGHEARCVQRKLLLEAMVNELPDGTIRYSSNVVSMEDSELDSGCLVKSLHLSDGTVIKTKVLIGCDGVNSMVAKWLGFSNAAFTGRSAVRSMSIFPQGHEFGSKFLLFVGKGVRVGCLPCDDKTLHWFFTWTPSTQEKDLLDNPAKLKEFVLSKLQNTPDMKKFVENTETDKIMSSPLRYRRPWEVLIGNISKGNVCVAGDALHPMTPDIGQGGCSALEDGVTLGRCLAEALKKNSSGMGSEEIGKEESKMIEAGLSKYARERRWRSFELIATSYLVGRVQQSEGKIGTFLRDHLLAKFLAGLLLKRTEFDCGKLISY</sequence>
<evidence type="ECO:0000256" key="2">
    <source>
        <dbReference type="ARBA" id="ARBA00023033"/>
    </source>
</evidence>
<dbReference type="AlphaFoldDB" id="A0AAV0PEX9"/>
<keyword evidence="1" id="KW-0560">Oxidoreductase</keyword>
<evidence type="ECO:0000313" key="5">
    <source>
        <dbReference type="EMBL" id="CAI0468816.1"/>
    </source>
</evidence>
<dbReference type="GO" id="GO:0004497">
    <property type="term" value="F:monooxygenase activity"/>
    <property type="evidence" value="ECO:0007669"/>
    <property type="project" value="UniProtKB-KW"/>
</dbReference>
<evidence type="ECO:0000259" key="4">
    <source>
        <dbReference type="Pfam" id="PF01494"/>
    </source>
</evidence>
<dbReference type="SUPFAM" id="SSF51905">
    <property type="entry name" value="FAD/NAD(P)-binding domain"/>
    <property type="match status" value="1"/>
</dbReference>
<dbReference type="Gene3D" id="3.50.50.60">
    <property type="entry name" value="FAD/NAD(P)-binding domain"/>
    <property type="match status" value="1"/>
</dbReference>
<protein>
    <recommendedName>
        <fullName evidence="4">FAD-binding domain-containing protein</fullName>
    </recommendedName>
</protein>
<dbReference type="Pfam" id="PF01494">
    <property type="entry name" value="FAD_binding_3"/>
    <property type="match status" value="1"/>
</dbReference>
<reference evidence="5" key="1">
    <citation type="submission" date="2022-08" db="EMBL/GenBank/DDBJ databases">
        <authorList>
            <person name="Gutierrez-Valencia J."/>
        </authorList>
    </citation>
    <scope>NUCLEOTIDE SEQUENCE</scope>
</reference>
<dbReference type="PANTHER" id="PTHR45934">
    <property type="entry name" value="FAD/NAD(P)-BINDING OXIDOREDUCTASE FAMILY PROTEIN"/>
    <property type="match status" value="1"/>
</dbReference>
<dbReference type="InterPro" id="IPR002938">
    <property type="entry name" value="FAD-bd"/>
</dbReference>
<proteinExistence type="inferred from homology"/>
<dbReference type="PRINTS" id="PR00420">
    <property type="entry name" value="RNGMNOXGNASE"/>
</dbReference>
<evidence type="ECO:0000313" key="6">
    <source>
        <dbReference type="Proteomes" id="UP001154282"/>
    </source>
</evidence>
<organism evidence="5 6">
    <name type="scientific">Linum tenue</name>
    <dbReference type="NCBI Taxonomy" id="586396"/>
    <lineage>
        <taxon>Eukaryota</taxon>
        <taxon>Viridiplantae</taxon>
        <taxon>Streptophyta</taxon>
        <taxon>Embryophyta</taxon>
        <taxon>Tracheophyta</taxon>
        <taxon>Spermatophyta</taxon>
        <taxon>Magnoliopsida</taxon>
        <taxon>eudicotyledons</taxon>
        <taxon>Gunneridae</taxon>
        <taxon>Pentapetalae</taxon>
        <taxon>rosids</taxon>
        <taxon>fabids</taxon>
        <taxon>Malpighiales</taxon>
        <taxon>Linaceae</taxon>
        <taxon>Linum</taxon>
    </lineage>
</organism>
<name>A0AAV0PEX9_9ROSI</name>
<dbReference type="Proteomes" id="UP001154282">
    <property type="component" value="Unassembled WGS sequence"/>
</dbReference>
<accession>A0AAV0PEX9</accession>
<dbReference type="PANTHER" id="PTHR45934:SF20">
    <property type="entry name" value="MONOOXYGENASE 2-RELATED"/>
    <property type="match status" value="1"/>
</dbReference>
<dbReference type="InterPro" id="IPR036188">
    <property type="entry name" value="FAD/NAD-bd_sf"/>
</dbReference>
<comment type="similarity">
    <text evidence="3">Belongs to the 3-hydroxybenzoate 6-hydroxylase family.</text>
</comment>
<keyword evidence="6" id="KW-1185">Reference proteome</keyword>
<dbReference type="GO" id="GO:0071949">
    <property type="term" value="F:FAD binding"/>
    <property type="evidence" value="ECO:0007669"/>
    <property type="project" value="InterPro"/>
</dbReference>
<keyword evidence="2" id="KW-0503">Monooxygenase</keyword>
<evidence type="ECO:0000256" key="1">
    <source>
        <dbReference type="ARBA" id="ARBA00023002"/>
    </source>
</evidence>
<feature type="domain" description="FAD-binding" evidence="4">
    <location>
        <begin position="67"/>
        <end position="388"/>
    </location>
</feature>
<dbReference type="EMBL" id="CAMGYJ010000008">
    <property type="protein sequence ID" value="CAI0468816.1"/>
    <property type="molecule type" value="Genomic_DNA"/>
</dbReference>
<gene>
    <name evidence="5" type="ORF">LITE_LOCUS37951</name>
</gene>
<evidence type="ECO:0000256" key="3">
    <source>
        <dbReference type="ARBA" id="ARBA00024018"/>
    </source>
</evidence>